<sequence length="1216" mass="142274">MTKLSGKFYFQFFFVNSMKHASNVNPIFNLENLAQVNFISFVENNIFILWKHPTANYIISFILFGILTAESFISIVRSESTRRVESSNFYDVLFYITTWTLENPTSRETNISFLAAVLVCISYAIIILLTLINKAVNFPFLRGLFCFFIYYFTPIVFVGVCNCFMEKYTEENGIGAFWVFVHCIFLAIIVFIVISNISCPIYLNYPLFIIRPIQSAVISLYFILFIHFALSSVVWIFYVRVITSVAIFIYTIVFPPYLNKYLNFFFYFFNITEIVNSLLTITLDRLNRILYSSIALPVIFILSAVLAKTTFWISYKITGTSRKILHFYTKTKEQCKKSIESVNISKLSHTDNRILLIIALHLHCNNMFDLINKYKNQVNNLFEVWFAWISTSRMNSHYEHVDQRLLIQINKFENNIEKQNNFFWSNVLESNTYILPEIAGLIGREKYRLLKYSSFLSVKFPKVEFPEEVIRHRDNSFCSKIVPFLGWLDLLVFIAFCSFLVGHSLILSSGYGHVDFVNGFFALRNFSSSLCLVYSDIWDIKYHKDINTKWKNMISSFEQLQTHQFMMKNPYILSFVNDFHDVEPKLHFFLEDLQKTHSLDQSLIYYPEKEMSDFYSTLDDVLNDGYSVVTETDNQAITKYKLYILIICLLFPVLTFVIVIIYLNHIKKQTILFFDSFRTADKNHIRQFCQNPTKFAHVTKFTMSKAFPGTVMYSVFVFVSIIIFVLAILFNFFNFESNHKQIRYICYSFSMIQRIILWLVSGVTHYSFKDYLPNSETKYINSLKKCDLLYDQAKRNVTLTEMIEILPVQVFDMIGQILINDKMESYSKWHDILNNLAADLHNKTLDYTYLDHYYISRNIAILLCVLLLYALIICILLVVSPFAQAERQEYIKKAKEARIIHKYVPHKIKEVHVPLVFVVINPQLRILYASGEARSKKYIAGNKLSTNGVVDNEIEKYKSQINQETTEIISEKSIYYIVPFYDFSQKDVKFDHALVVIRNETTSNIAEDVYNDLFHIIFPKTVEKSSVFPVCVPSVMKQFIFIIIKINGFNDWADEAQADVCMNYRTQFSKIVINICKENEYFCRIRESSDSVILAMKHESKSMNLLFKVLDSAAELSSQLKKLINSLNDDFNVDFDLTIMLYKTVEPHMYLTLEYMQLSDYKSDAIFRAEEFAQNCVPNILNYTSQAKERMMVPNTTKINVSHTSNGEEYDIFLVV</sequence>
<feature type="transmembrane region" description="Helical" evidence="1">
    <location>
        <begin position="177"/>
        <end position="203"/>
    </location>
</feature>
<protein>
    <submittedName>
        <fullName evidence="2">Uncharacterized protein</fullName>
    </submittedName>
</protein>
<reference evidence="2" key="1">
    <citation type="submission" date="2016-10" db="EMBL/GenBank/DDBJ databases">
        <authorList>
            <person name="Benchimol M."/>
            <person name="Almeida L.G."/>
            <person name="Vasconcelos A.T."/>
            <person name="Perreira-Neves A."/>
            <person name="Rosa I.A."/>
            <person name="Tasca T."/>
            <person name="Bogo M.R."/>
            <person name="de Souza W."/>
        </authorList>
    </citation>
    <scope>NUCLEOTIDE SEQUENCE [LARGE SCALE GENOMIC DNA]</scope>
    <source>
        <strain evidence="2">K</strain>
    </source>
</reference>
<comment type="caution">
    <text evidence="2">The sequence shown here is derived from an EMBL/GenBank/DDBJ whole genome shotgun (WGS) entry which is preliminary data.</text>
</comment>
<accession>A0A1J4J5S0</accession>
<keyword evidence="1" id="KW-0472">Membrane</keyword>
<feature type="transmembrane region" description="Helical" evidence="1">
    <location>
        <begin position="295"/>
        <end position="315"/>
    </location>
</feature>
<feature type="transmembrane region" description="Helical" evidence="1">
    <location>
        <begin position="264"/>
        <end position="283"/>
    </location>
</feature>
<evidence type="ECO:0000256" key="1">
    <source>
        <dbReference type="SAM" id="Phobius"/>
    </source>
</evidence>
<feature type="transmembrane region" description="Helical" evidence="1">
    <location>
        <begin position="138"/>
        <end position="165"/>
    </location>
</feature>
<proteinExistence type="predicted"/>
<feature type="transmembrane region" description="Helical" evidence="1">
    <location>
        <begin position="711"/>
        <end position="733"/>
    </location>
</feature>
<feature type="transmembrane region" description="Helical" evidence="1">
    <location>
        <begin position="209"/>
        <end position="230"/>
    </location>
</feature>
<gene>
    <name evidence="2" type="ORF">TRFO_40705</name>
</gene>
<feature type="transmembrane region" description="Helical" evidence="1">
    <location>
        <begin position="237"/>
        <end position="258"/>
    </location>
</feature>
<keyword evidence="1" id="KW-1133">Transmembrane helix</keyword>
<dbReference type="AlphaFoldDB" id="A0A1J4J5S0"/>
<dbReference type="Proteomes" id="UP000179807">
    <property type="component" value="Unassembled WGS sequence"/>
</dbReference>
<feature type="transmembrane region" description="Helical" evidence="1">
    <location>
        <begin position="481"/>
        <end position="501"/>
    </location>
</feature>
<feature type="transmembrane region" description="Helical" evidence="1">
    <location>
        <begin position="859"/>
        <end position="883"/>
    </location>
</feature>
<dbReference type="VEuPathDB" id="TrichDB:TRFO_40705"/>
<keyword evidence="3" id="KW-1185">Reference proteome</keyword>
<dbReference type="RefSeq" id="XP_068346132.1">
    <property type="nucleotide sequence ID" value="XM_068513362.1"/>
</dbReference>
<feature type="transmembrane region" description="Helical" evidence="1">
    <location>
        <begin position="57"/>
        <end position="76"/>
    </location>
</feature>
<dbReference type="EMBL" id="MLAK01001447">
    <property type="protein sequence ID" value="OHS92995.1"/>
    <property type="molecule type" value="Genomic_DNA"/>
</dbReference>
<feature type="transmembrane region" description="Helical" evidence="1">
    <location>
        <begin position="642"/>
        <end position="663"/>
    </location>
</feature>
<dbReference type="GeneID" id="94848066"/>
<evidence type="ECO:0000313" key="2">
    <source>
        <dbReference type="EMBL" id="OHS92995.1"/>
    </source>
</evidence>
<keyword evidence="1" id="KW-0812">Transmembrane</keyword>
<name>A0A1J4J5S0_9EUKA</name>
<evidence type="ECO:0000313" key="3">
    <source>
        <dbReference type="Proteomes" id="UP000179807"/>
    </source>
</evidence>
<feature type="transmembrane region" description="Helical" evidence="1">
    <location>
        <begin position="111"/>
        <end position="132"/>
    </location>
</feature>
<organism evidence="2 3">
    <name type="scientific">Tritrichomonas foetus</name>
    <dbReference type="NCBI Taxonomy" id="1144522"/>
    <lineage>
        <taxon>Eukaryota</taxon>
        <taxon>Metamonada</taxon>
        <taxon>Parabasalia</taxon>
        <taxon>Tritrichomonadida</taxon>
        <taxon>Tritrichomonadidae</taxon>
        <taxon>Tritrichomonas</taxon>
    </lineage>
</organism>